<dbReference type="EMBL" id="BPLR01007643">
    <property type="protein sequence ID" value="GIY18562.1"/>
    <property type="molecule type" value="Genomic_DNA"/>
</dbReference>
<gene>
    <name evidence="1" type="ORF">CEXT_548971</name>
</gene>
<comment type="caution">
    <text evidence="1">The sequence shown here is derived from an EMBL/GenBank/DDBJ whole genome shotgun (WGS) entry which is preliminary data.</text>
</comment>
<dbReference type="Proteomes" id="UP001054945">
    <property type="component" value="Unassembled WGS sequence"/>
</dbReference>
<dbReference type="AlphaFoldDB" id="A0AAV4RB45"/>
<protein>
    <submittedName>
        <fullName evidence="1">Uncharacterized protein</fullName>
    </submittedName>
</protein>
<proteinExistence type="predicted"/>
<sequence>MSDVGLLYIYTFKESVYVCVFKRSDSCIGNRKISLQFPILSIYNPGKILKHVFHFHQILFVSASPFHLPPVAVTASSEATANLSQAVNGKQKPRN</sequence>
<organism evidence="1 2">
    <name type="scientific">Caerostris extrusa</name>
    <name type="common">Bark spider</name>
    <name type="synonym">Caerostris bankana</name>
    <dbReference type="NCBI Taxonomy" id="172846"/>
    <lineage>
        <taxon>Eukaryota</taxon>
        <taxon>Metazoa</taxon>
        <taxon>Ecdysozoa</taxon>
        <taxon>Arthropoda</taxon>
        <taxon>Chelicerata</taxon>
        <taxon>Arachnida</taxon>
        <taxon>Araneae</taxon>
        <taxon>Araneomorphae</taxon>
        <taxon>Entelegynae</taxon>
        <taxon>Araneoidea</taxon>
        <taxon>Araneidae</taxon>
        <taxon>Caerostris</taxon>
    </lineage>
</organism>
<reference evidence="1 2" key="1">
    <citation type="submission" date="2021-06" db="EMBL/GenBank/DDBJ databases">
        <title>Caerostris extrusa draft genome.</title>
        <authorList>
            <person name="Kono N."/>
            <person name="Arakawa K."/>
        </authorList>
    </citation>
    <scope>NUCLEOTIDE SEQUENCE [LARGE SCALE GENOMIC DNA]</scope>
</reference>
<evidence type="ECO:0000313" key="1">
    <source>
        <dbReference type="EMBL" id="GIY18562.1"/>
    </source>
</evidence>
<accession>A0AAV4RB45</accession>
<name>A0AAV4RB45_CAEEX</name>
<keyword evidence="2" id="KW-1185">Reference proteome</keyword>
<evidence type="ECO:0000313" key="2">
    <source>
        <dbReference type="Proteomes" id="UP001054945"/>
    </source>
</evidence>